<dbReference type="AlphaFoldDB" id="A0A6G1KRN7"/>
<protein>
    <submittedName>
        <fullName evidence="4">Beta-lactamase/transpeptidase-like protein</fullName>
    </submittedName>
</protein>
<dbReference type="PANTHER" id="PTHR43283">
    <property type="entry name" value="BETA-LACTAMASE-RELATED"/>
    <property type="match status" value="1"/>
</dbReference>
<dbReference type="InterPro" id="IPR012338">
    <property type="entry name" value="Beta-lactam/transpept-like"/>
</dbReference>
<comment type="similarity">
    <text evidence="1">Belongs to the class-A beta-lactamase family.</text>
</comment>
<evidence type="ECO:0000259" key="3">
    <source>
        <dbReference type="Pfam" id="PF00144"/>
    </source>
</evidence>
<evidence type="ECO:0000313" key="5">
    <source>
        <dbReference type="Proteomes" id="UP000799428"/>
    </source>
</evidence>
<dbReference type="InterPro" id="IPR050789">
    <property type="entry name" value="Diverse_Enzym_Activities"/>
</dbReference>
<dbReference type="Proteomes" id="UP000799428">
    <property type="component" value="Unassembled WGS sequence"/>
</dbReference>
<gene>
    <name evidence="4" type="ORF">K504DRAFT_22297</name>
</gene>
<dbReference type="EMBL" id="MU005764">
    <property type="protein sequence ID" value="KAF2715215.1"/>
    <property type="molecule type" value="Genomic_DNA"/>
</dbReference>
<reference evidence="4" key="1">
    <citation type="journal article" date="2020" name="Stud. Mycol.">
        <title>101 Dothideomycetes genomes: a test case for predicting lifestyles and emergence of pathogens.</title>
        <authorList>
            <person name="Haridas S."/>
            <person name="Albert R."/>
            <person name="Binder M."/>
            <person name="Bloem J."/>
            <person name="Labutti K."/>
            <person name="Salamov A."/>
            <person name="Andreopoulos B."/>
            <person name="Baker S."/>
            <person name="Barry K."/>
            <person name="Bills G."/>
            <person name="Bluhm B."/>
            <person name="Cannon C."/>
            <person name="Castanera R."/>
            <person name="Culley D."/>
            <person name="Daum C."/>
            <person name="Ezra D."/>
            <person name="Gonzalez J."/>
            <person name="Henrissat B."/>
            <person name="Kuo A."/>
            <person name="Liang C."/>
            <person name="Lipzen A."/>
            <person name="Lutzoni F."/>
            <person name="Magnuson J."/>
            <person name="Mondo S."/>
            <person name="Nolan M."/>
            <person name="Ohm R."/>
            <person name="Pangilinan J."/>
            <person name="Park H.-J."/>
            <person name="Ramirez L."/>
            <person name="Alfaro M."/>
            <person name="Sun H."/>
            <person name="Tritt A."/>
            <person name="Yoshinaga Y."/>
            <person name="Zwiers L.-H."/>
            <person name="Turgeon B."/>
            <person name="Goodwin S."/>
            <person name="Spatafora J."/>
            <person name="Crous P."/>
            <person name="Grigoriev I."/>
        </authorList>
    </citation>
    <scope>NUCLEOTIDE SEQUENCE</scope>
    <source>
        <strain evidence="4">CBS 279.74</strain>
    </source>
</reference>
<keyword evidence="2" id="KW-0378">Hydrolase</keyword>
<evidence type="ECO:0000313" key="4">
    <source>
        <dbReference type="EMBL" id="KAF2715215.1"/>
    </source>
</evidence>
<sequence length="406" mass="44911">MADFEQLIETAIAENEIPGCVLNAVNRDGSFTYSKAFGKRSVREGGDQSPLTPSTIMWIASCTKLMTSICAMQLVERGLLSLDEPVYKLIPELKDFPIITGIDESGKPIEIPHTTPMTLRHLLSHSSGMTYDQIHPLTIAWAKYHGQDAGASGDLLTRFSCPMIFEPGTSWFYGASVDYAGLLIERATGETLEEFMKTNLWEPLGIKNMTFAMSRRPDLKERQAEISERDEKTGKMRFMDARQPYMDANRQDVKSCMGGQGAFASPEEYIKVLQALLTSDENEKILKKETVDLFFTPQLSPGGVAALNMILTDETTNNAMGGTAKHIEKNWGLGGLLLQGDDDDGKTTGTMVWGGLPNIAWFCDRKAGLCGLYSGQVLPTGDAKIAVLQRKFEAAMYEQYNKNRNV</sequence>
<dbReference type="OrthoDB" id="428260at2759"/>
<dbReference type="SUPFAM" id="SSF56601">
    <property type="entry name" value="beta-lactamase/transpeptidase-like"/>
    <property type="match status" value="1"/>
</dbReference>
<organism evidence="4 5">
    <name type="scientific">Pleomassaria siparia CBS 279.74</name>
    <dbReference type="NCBI Taxonomy" id="1314801"/>
    <lineage>
        <taxon>Eukaryota</taxon>
        <taxon>Fungi</taxon>
        <taxon>Dikarya</taxon>
        <taxon>Ascomycota</taxon>
        <taxon>Pezizomycotina</taxon>
        <taxon>Dothideomycetes</taxon>
        <taxon>Pleosporomycetidae</taxon>
        <taxon>Pleosporales</taxon>
        <taxon>Pleomassariaceae</taxon>
        <taxon>Pleomassaria</taxon>
    </lineage>
</organism>
<proteinExistence type="inferred from homology"/>
<dbReference type="PANTHER" id="PTHR43283:SF17">
    <property type="entry name" value="(LOVD), PUTATIVE (AFU_ORTHOLOGUE AFUA_5G00920)-RELATED"/>
    <property type="match status" value="1"/>
</dbReference>
<dbReference type="Gene3D" id="3.40.710.10">
    <property type="entry name" value="DD-peptidase/beta-lactamase superfamily"/>
    <property type="match status" value="1"/>
</dbReference>
<name>A0A6G1KRN7_9PLEO</name>
<accession>A0A6G1KRN7</accession>
<evidence type="ECO:0000256" key="2">
    <source>
        <dbReference type="ARBA" id="ARBA00022801"/>
    </source>
</evidence>
<dbReference type="Pfam" id="PF00144">
    <property type="entry name" value="Beta-lactamase"/>
    <property type="match status" value="1"/>
</dbReference>
<dbReference type="GO" id="GO:0016787">
    <property type="term" value="F:hydrolase activity"/>
    <property type="evidence" value="ECO:0007669"/>
    <property type="project" value="UniProtKB-KW"/>
</dbReference>
<dbReference type="InterPro" id="IPR001466">
    <property type="entry name" value="Beta-lactam-related"/>
</dbReference>
<feature type="domain" description="Beta-lactamase-related" evidence="3">
    <location>
        <begin position="4"/>
        <end position="328"/>
    </location>
</feature>
<keyword evidence="5" id="KW-1185">Reference proteome</keyword>
<evidence type="ECO:0000256" key="1">
    <source>
        <dbReference type="ARBA" id="ARBA00009009"/>
    </source>
</evidence>